<protein>
    <recommendedName>
        <fullName evidence="11">EGF-like domain-containing protein</fullName>
    </recommendedName>
</protein>
<proteinExistence type="predicted"/>
<evidence type="ECO:0000313" key="9">
    <source>
        <dbReference type="EMBL" id="CAF4068461.1"/>
    </source>
</evidence>
<dbReference type="GO" id="GO:0016192">
    <property type="term" value="P:vesicle-mediated transport"/>
    <property type="evidence" value="ECO:0007669"/>
    <property type="project" value="UniProtKB-ARBA"/>
</dbReference>
<dbReference type="Pfam" id="PF00057">
    <property type="entry name" value="Ldl_recept_a"/>
    <property type="match status" value="1"/>
</dbReference>
<dbReference type="Proteomes" id="UP000663829">
    <property type="component" value="Unassembled WGS sequence"/>
</dbReference>
<reference evidence="8" key="1">
    <citation type="submission" date="2021-02" db="EMBL/GenBank/DDBJ databases">
        <authorList>
            <person name="Nowell W R."/>
        </authorList>
    </citation>
    <scope>NUCLEOTIDE SEQUENCE</scope>
</reference>
<dbReference type="Proteomes" id="UP000681722">
    <property type="component" value="Unassembled WGS sequence"/>
</dbReference>
<keyword evidence="2" id="KW-0812">Transmembrane</keyword>
<comment type="caution">
    <text evidence="7">Lacks conserved residue(s) required for the propagation of feature annotation.</text>
</comment>
<evidence type="ECO:0000256" key="2">
    <source>
        <dbReference type="ARBA" id="ARBA00022692"/>
    </source>
</evidence>
<dbReference type="EMBL" id="CAJOBC010025763">
    <property type="protein sequence ID" value="CAF4068461.1"/>
    <property type="molecule type" value="Genomic_DNA"/>
</dbReference>
<evidence type="ECO:0000313" key="10">
    <source>
        <dbReference type="Proteomes" id="UP000663829"/>
    </source>
</evidence>
<dbReference type="Gene3D" id="4.10.400.10">
    <property type="entry name" value="Low-density Lipoprotein Receptor"/>
    <property type="match status" value="1"/>
</dbReference>
<dbReference type="InterPro" id="IPR050685">
    <property type="entry name" value="LDLR"/>
</dbReference>
<comment type="caution">
    <text evidence="8">The sequence shown here is derived from an EMBL/GenBank/DDBJ whole genome shotgun (WGS) entry which is preliminary data.</text>
</comment>
<dbReference type="OrthoDB" id="9988974at2759"/>
<keyword evidence="10" id="KW-1185">Reference proteome</keyword>
<dbReference type="PANTHER" id="PTHR24270">
    <property type="entry name" value="LOW-DENSITY LIPOPROTEIN RECEPTOR-RELATED"/>
    <property type="match status" value="1"/>
</dbReference>
<dbReference type="InterPro" id="IPR036055">
    <property type="entry name" value="LDL_receptor-like_sf"/>
</dbReference>
<dbReference type="SUPFAM" id="SSF57424">
    <property type="entry name" value="LDL receptor-like module"/>
    <property type="match status" value="1"/>
</dbReference>
<organism evidence="8 10">
    <name type="scientific">Didymodactylos carnosus</name>
    <dbReference type="NCBI Taxonomy" id="1234261"/>
    <lineage>
        <taxon>Eukaryota</taxon>
        <taxon>Metazoa</taxon>
        <taxon>Spiralia</taxon>
        <taxon>Gnathifera</taxon>
        <taxon>Rotifera</taxon>
        <taxon>Eurotatoria</taxon>
        <taxon>Bdelloidea</taxon>
        <taxon>Philodinida</taxon>
        <taxon>Philodinidae</taxon>
        <taxon>Didymodactylos</taxon>
    </lineage>
</organism>
<dbReference type="PROSITE" id="PS50068">
    <property type="entry name" value="LDLRA_2"/>
    <property type="match status" value="1"/>
</dbReference>
<name>A0A815BZS1_9BILA</name>
<keyword evidence="5" id="KW-0472">Membrane</keyword>
<dbReference type="CDD" id="cd00112">
    <property type="entry name" value="LDLa"/>
    <property type="match status" value="1"/>
</dbReference>
<keyword evidence="3" id="KW-0677">Repeat</keyword>
<evidence type="ECO:0000313" key="8">
    <source>
        <dbReference type="EMBL" id="CAF1276482.1"/>
    </source>
</evidence>
<dbReference type="SMART" id="SM00192">
    <property type="entry name" value="LDLa"/>
    <property type="match status" value="1"/>
</dbReference>
<evidence type="ECO:0000256" key="4">
    <source>
        <dbReference type="ARBA" id="ARBA00022989"/>
    </source>
</evidence>
<gene>
    <name evidence="8" type="ORF">GPM918_LOCUS27344</name>
    <name evidence="9" type="ORF">SRO942_LOCUS27651</name>
</gene>
<sequence length="408" mass="47948">MAGTVNSITFTSYCLRQQQTDNRSLFTNEATVENIYKFVELHEMNITSGQMLFNWWSASVDIVEQYEIYLQTNNTRMNDYVYCKCRKPWFGPHCEFKFDTDDNDTTTSNFTKFAQNQFLKKSLVKTESRINHGEIFKYTNGTSYIGLECIRYGIGLDWREICDGKIDRVNGEDEENCFQLEINECDESFEFRCRNGLCIPLSFYYDLNVDCLDQSDEILDGPVFNYCRRDPSILCHELMCPPNEFSCGDDQCTSHGELCGFPRDLLNIHRSFTIKGFSTDCGSLIACFYLILPRCSLTWHTLYQMLDYSCPDEPFLFPPYPVLYNHIYFVYTSELMFTYTPYYICYDPQWCKQYPPTINFKDFACRYAFADMDLQESYSNWEQLIIAVKQIFRACTLPHLKILNAQTN</sequence>
<evidence type="ECO:0000256" key="5">
    <source>
        <dbReference type="ARBA" id="ARBA00023136"/>
    </source>
</evidence>
<dbReference type="GO" id="GO:0016020">
    <property type="term" value="C:membrane"/>
    <property type="evidence" value="ECO:0007669"/>
    <property type="project" value="UniProtKB-SubCell"/>
</dbReference>
<evidence type="ECO:0000256" key="3">
    <source>
        <dbReference type="ARBA" id="ARBA00022737"/>
    </source>
</evidence>
<comment type="subcellular location">
    <subcellularLocation>
        <location evidence="1">Membrane</location>
        <topology evidence="1">Single-pass membrane protein</topology>
    </subcellularLocation>
</comment>
<evidence type="ECO:0000256" key="6">
    <source>
        <dbReference type="ARBA" id="ARBA00023157"/>
    </source>
</evidence>
<keyword evidence="6 7" id="KW-1015">Disulfide bond</keyword>
<evidence type="ECO:0000256" key="1">
    <source>
        <dbReference type="ARBA" id="ARBA00004167"/>
    </source>
</evidence>
<evidence type="ECO:0008006" key="11">
    <source>
        <dbReference type="Google" id="ProtNLM"/>
    </source>
</evidence>
<dbReference type="AlphaFoldDB" id="A0A815BZS1"/>
<keyword evidence="4" id="KW-1133">Transmembrane helix</keyword>
<dbReference type="EMBL" id="CAJNOQ010011422">
    <property type="protein sequence ID" value="CAF1276482.1"/>
    <property type="molecule type" value="Genomic_DNA"/>
</dbReference>
<feature type="disulfide bond" evidence="7">
    <location>
        <begin position="193"/>
        <end position="211"/>
    </location>
</feature>
<dbReference type="InterPro" id="IPR002172">
    <property type="entry name" value="LDrepeatLR_classA_rpt"/>
</dbReference>
<evidence type="ECO:0000256" key="7">
    <source>
        <dbReference type="PROSITE-ProRule" id="PRU00124"/>
    </source>
</evidence>
<feature type="non-terminal residue" evidence="8">
    <location>
        <position position="1"/>
    </location>
</feature>
<accession>A0A815BZS1</accession>